<accession>A0AAT9HEG1</accession>
<proteinExistence type="predicted"/>
<feature type="region of interest" description="Disordered" evidence="1">
    <location>
        <begin position="99"/>
        <end position="158"/>
    </location>
</feature>
<reference evidence="2" key="1">
    <citation type="submission" date="2024-06" db="EMBL/GenBank/DDBJ databases">
        <authorList>
            <consortium name="consrtm"/>
            <person name="Uemura M."/>
            <person name="Terahara T."/>
        </authorList>
    </citation>
    <scope>NUCLEOTIDE SEQUENCE</scope>
    <source>
        <strain evidence="2">KM77-8</strain>
    </source>
</reference>
<protein>
    <recommendedName>
        <fullName evidence="3">PDZ domain-containing protein</fullName>
    </recommendedName>
</protein>
<dbReference type="InterPro" id="IPR036034">
    <property type="entry name" value="PDZ_sf"/>
</dbReference>
<sequence length="158" mass="16722">MRADDRIVAFAGVRTDDWTTLSDLIRDSAGKSVPIVVERDGRELTLQAKIATNLVAKKDGNGTYVEGEYVKAGFLGFSAATGVVRQDFGDSVTWMTDRVGDAVDSSPPCRRRSPRCGTRPSATAPANPTPRWASSARPGSAARSPPSTSPPHSSSPCS</sequence>
<reference evidence="2" key="2">
    <citation type="submission" date="2024-07" db="EMBL/GenBank/DDBJ databases">
        <title>Streptomyces haneummycinica sp. nov., a new antibiotic-producing actinobacterium isolated from marine sediment.</title>
        <authorList>
            <person name="Uemura M."/>
            <person name="Hamada M."/>
            <person name="Hirano S."/>
            <person name="Kobayashi K."/>
            <person name="Ohshiro T."/>
            <person name="Kobayashi T."/>
            <person name="Terahara T."/>
        </authorList>
    </citation>
    <scope>NUCLEOTIDE SEQUENCE</scope>
    <source>
        <strain evidence="2">KM77-8</strain>
    </source>
</reference>
<name>A0AAT9HEG1_9ACTN</name>
<dbReference type="EMBL" id="AP035768">
    <property type="protein sequence ID" value="BFO15769.1"/>
    <property type="molecule type" value="Genomic_DNA"/>
</dbReference>
<dbReference type="SUPFAM" id="SSF50156">
    <property type="entry name" value="PDZ domain-like"/>
    <property type="match status" value="1"/>
</dbReference>
<evidence type="ECO:0000256" key="1">
    <source>
        <dbReference type="SAM" id="MobiDB-lite"/>
    </source>
</evidence>
<feature type="compositionally biased region" description="Low complexity" evidence="1">
    <location>
        <begin position="130"/>
        <end position="158"/>
    </location>
</feature>
<evidence type="ECO:0008006" key="3">
    <source>
        <dbReference type="Google" id="ProtNLM"/>
    </source>
</evidence>
<dbReference type="AlphaFoldDB" id="A0AAT9HEG1"/>
<evidence type="ECO:0000313" key="2">
    <source>
        <dbReference type="EMBL" id="BFO15769.1"/>
    </source>
</evidence>
<gene>
    <name evidence="2" type="ORF">SHKM778_21570</name>
</gene>
<dbReference type="Gene3D" id="2.30.42.10">
    <property type="match status" value="1"/>
</dbReference>
<organism evidence="2">
    <name type="scientific">Streptomyces haneummycinicus</name>
    <dbReference type="NCBI Taxonomy" id="3074435"/>
    <lineage>
        <taxon>Bacteria</taxon>
        <taxon>Bacillati</taxon>
        <taxon>Actinomycetota</taxon>
        <taxon>Actinomycetes</taxon>
        <taxon>Kitasatosporales</taxon>
        <taxon>Streptomycetaceae</taxon>
        <taxon>Streptomyces</taxon>
    </lineage>
</organism>